<dbReference type="Pfam" id="PF13472">
    <property type="entry name" value="Lipase_GDSL_2"/>
    <property type="match status" value="1"/>
</dbReference>
<name>A0A7K3W9E8_9ACTN</name>
<evidence type="ECO:0000313" key="2">
    <source>
        <dbReference type="EMBL" id="NEL52629.1"/>
    </source>
</evidence>
<proteinExistence type="predicted"/>
<protein>
    <recommendedName>
        <fullName evidence="1">SGNH hydrolase-type esterase domain-containing protein</fullName>
    </recommendedName>
</protein>
<comment type="caution">
    <text evidence="2">The sequence shown here is derived from an EMBL/GenBank/DDBJ whole genome shotgun (WGS) entry which is preliminary data.</text>
</comment>
<reference evidence="2 3" key="1">
    <citation type="submission" date="2020-02" db="EMBL/GenBank/DDBJ databases">
        <title>The whole genome sequence of CPCC 205119.</title>
        <authorList>
            <person name="Jiang Z."/>
        </authorList>
    </citation>
    <scope>NUCLEOTIDE SEQUENCE [LARGE SCALE GENOMIC DNA]</scope>
    <source>
        <strain evidence="2 3">CPCC 205119</strain>
    </source>
</reference>
<dbReference type="EMBL" id="JAAGWK010000003">
    <property type="protein sequence ID" value="NEL52629.1"/>
    <property type="molecule type" value="Genomic_DNA"/>
</dbReference>
<organism evidence="2 3">
    <name type="scientific">Goekera deserti</name>
    <dbReference type="NCBI Taxonomy" id="2497753"/>
    <lineage>
        <taxon>Bacteria</taxon>
        <taxon>Bacillati</taxon>
        <taxon>Actinomycetota</taxon>
        <taxon>Actinomycetes</taxon>
        <taxon>Geodermatophilales</taxon>
        <taxon>Geodermatophilaceae</taxon>
        <taxon>Goekera</taxon>
    </lineage>
</organism>
<dbReference type="RefSeq" id="WP_162393250.1">
    <property type="nucleotide sequence ID" value="NZ_JAABOZ010000006.1"/>
</dbReference>
<gene>
    <name evidence="2" type="ORF">G1H19_01190</name>
</gene>
<accession>A0A7K3W9E8</accession>
<feature type="domain" description="SGNH hydrolase-type esterase" evidence="1">
    <location>
        <begin position="17"/>
        <end position="172"/>
    </location>
</feature>
<dbReference type="Gene3D" id="3.40.50.1110">
    <property type="entry name" value="SGNH hydrolase"/>
    <property type="match status" value="1"/>
</dbReference>
<dbReference type="InterPro" id="IPR013830">
    <property type="entry name" value="SGNH_hydro"/>
</dbReference>
<dbReference type="SUPFAM" id="SSF52266">
    <property type="entry name" value="SGNH hydrolase"/>
    <property type="match status" value="1"/>
</dbReference>
<dbReference type="Proteomes" id="UP000470470">
    <property type="component" value="Unassembled WGS sequence"/>
</dbReference>
<evidence type="ECO:0000259" key="1">
    <source>
        <dbReference type="Pfam" id="PF13472"/>
    </source>
</evidence>
<dbReference type="AlphaFoldDB" id="A0A7K3W9E8"/>
<sequence length="190" mass="19358">MPQDPGQTDRSTRDFAAVGDSITAGVVAMTGDGEPSVGSWVQSAASLPLTFAGGWAVPGATTADMLQGVQPVDADSLVLLGGTNDIVQGIDPADTLVHLTSIARTVGIEDVLLVAVPPLDSDPEGSVRLDEQLQTLADQEGWQYLDPWEGIGAGGVYLPGASSDGVHPVPEAADLVGTRIRSALLYGAGA</sequence>
<evidence type="ECO:0000313" key="3">
    <source>
        <dbReference type="Proteomes" id="UP000470470"/>
    </source>
</evidence>
<keyword evidence="3" id="KW-1185">Reference proteome</keyword>
<dbReference type="InterPro" id="IPR036514">
    <property type="entry name" value="SGNH_hydro_sf"/>
</dbReference>